<dbReference type="GO" id="GO:0003723">
    <property type="term" value="F:RNA binding"/>
    <property type="evidence" value="ECO:0007669"/>
    <property type="project" value="UniProtKB-KW"/>
</dbReference>
<dbReference type="Gene3D" id="3.30.70.580">
    <property type="entry name" value="Pseudouridine synthase I, catalytic domain, N-terminal subdomain"/>
    <property type="match status" value="1"/>
</dbReference>
<dbReference type="RefSeq" id="WP_158364386.1">
    <property type="nucleotide sequence ID" value="NZ_CP034900.1"/>
</dbReference>
<reference evidence="9 10" key="1">
    <citation type="submission" date="2018-12" db="EMBL/GenBank/DDBJ databases">
        <authorList>
            <person name="Chong R.A."/>
        </authorList>
    </citation>
    <scope>NUCLEOTIDE SEQUENCE [LARGE SCALE GENOMIC DNA]</scope>
    <source>
        <strain evidence="9 10">Aar</strain>
    </source>
</reference>
<evidence type="ECO:0000313" key="9">
    <source>
        <dbReference type="EMBL" id="QCI15957.1"/>
    </source>
</evidence>
<gene>
    <name evidence="9" type="ORF">D9V59_01410</name>
</gene>
<dbReference type="GO" id="GO:0000455">
    <property type="term" value="P:enzyme-directed rRNA pseudouridine synthesis"/>
    <property type="evidence" value="ECO:0007669"/>
    <property type="project" value="UniProtKB-ARBA"/>
</dbReference>
<evidence type="ECO:0000259" key="8">
    <source>
        <dbReference type="SMART" id="SM00363"/>
    </source>
</evidence>
<sequence>MTEKVQKILSRVSCISRRKIEKMINTGSIFINGKKALIGQRLNNKNLDEIIIMGKLISIKKIDFKTKIIIYNKPEGEICTRYDPKQRPTVFEKLPFFKHNNWISVGRLDINSKGLLIFTNNGDLANKLMHPNNKIEREYCMRIFGKINKNTMNILKNGVKIKDGYASFKKIEAINDKKSGQNKWFKGILCEGRNREIRSMWNKVQCQVSRLIRIRYGNIILPKNLKPGHWLELNSILVNDLCNSISIK</sequence>
<dbReference type="PROSITE" id="PS50889">
    <property type="entry name" value="S4"/>
    <property type="match status" value="1"/>
</dbReference>
<evidence type="ECO:0000256" key="2">
    <source>
        <dbReference type="ARBA" id="ARBA00022884"/>
    </source>
</evidence>
<dbReference type="PANTHER" id="PTHR47683:SF3">
    <property type="entry name" value="RIBOSOMAL LARGE SUBUNIT PSEUDOURIDINE SYNTHASE B"/>
    <property type="match status" value="1"/>
</dbReference>
<keyword evidence="2 6" id="KW-0694">RNA-binding</keyword>
<dbReference type="PROSITE" id="PS01149">
    <property type="entry name" value="PSI_RSU"/>
    <property type="match status" value="1"/>
</dbReference>
<comment type="catalytic activity">
    <reaction evidence="4">
        <text>uridine(2605) in 23S rRNA = pseudouridine(2605) in 23S rRNA</text>
        <dbReference type="Rhea" id="RHEA:42520"/>
        <dbReference type="Rhea" id="RHEA-COMP:10095"/>
        <dbReference type="Rhea" id="RHEA-COMP:10096"/>
        <dbReference type="ChEBI" id="CHEBI:65314"/>
        <dbReference type="ChEBI" id="CHEBI:65315"/>
        <dbReference type="EC" id="5.4.99.22"/>
    </reaction>
</comment>
<accession>A0A4D6XKQ2</accession>
<proteinExistence type="inferred from homology"/>
<evidence type="ECO:0000256" key="7">
    <source>
        <dbReference type="RuleBase" id="RU003887"/>
    </source>
</evidence>
<dbReference type="CDD" id="cd00165">
    <property type="entry name" value="S4"/>
    <property type="match status" value="1"/>
</dbReference>
<dbReference type="GO" id="GO:0160139">
    <property type="term" value="F:23S rRNA pseudouridine(2605) synthase activity"/>
    <property type="evidence" value="ECO:0007669"/>
    <property type="project" value="UniProtKB-EC"/>
</dbReference>
<dbReference type="SUPFAM" id="SSF55120">
    <property type="entry name" value="Pseudouridine synthase"/>
    <property type="match status" value="1"/>
</dbReference>
<dbReference type="InterPro" id="IPR042092">
    <property type="entry name" value="PsdUridine_s_RsuA/RluB/E/F_cat"/>
</dbReference>
<evidence type="ECO:0000256" key="4">
    <source>
        <dbReference type="ARBA" id="ARBA00036944"/>
    </source>
</evidence>
<organism evidence="9 10">
    <name type="scientific">Buchnera aphidicola</name>
    <name type="common">Artemisaphis artemisicola</name>
    <dbReference type="NCBI Taxonomy" id="1241836"/>
    <lineage>
        <taxon>Bacteria</taxon>
        <taxon>Pseudomonadati</taxon>
        <taxon>Pseudomonadota</taxon>
        <taxon>Gammaproteobacteria</taxon>
        <taxon>Enterobacterales</taxon>
        <taxon>Erwiniaceae</taxon>
        <taxon>Buchnera</taxon>
    </lineage>
</organism>
<feature type="domain" description="RNA-binding S4" evidence="8">
    <location>
        <begin position="3"/>
        <end position="74"/>
    </location>
</feature>
<dbReference type="InterPro" id="IPR000748">
    <property type="entry name" value="PsdUridine_synth_RsuA/RluB/E/F"/>
</dbReference>
<keyword evidence="3 7" id="KW-0413">Isomerase</keyword>
<dbReference type="EMBL" id="CP034900">
    <property type="protein sequence ID" value="QCI15957.1"/>
    <property type="molecule type" value="Genomic_DNA"/>
</dbReference>
<protein>
    <recommendedName>
        <fullName evidence="7">Pseudouridine synthase</fullName>
        <ecNumber evidence="7">5.4.99.-</ecNumber>
    </recommendedName>
</protein>
<reference evidence="9 10" key="2">
    <citation type="submission" date="2019-05" db="EMBL/GenBank/DDBJ databases">
        <title>Genome evolution of the obligate endosymbiont Buchnera aphidicola.</title>
        <authorList>
            <person name="Moran N.A."/>
        </authorList>
    </citation>
    <scope>NUCLEOTIDE SEQUENCE [LARGE SCALE GENOMIC DNA]</scope>
    <source>
        <strain evidence="9 10">Aar</strain>
    </source>
</reference>
<dbReference type="AlphaFoldDB" id="A0A4D6XKQ2"/>
<dbReference type="CDD" id="cd02556">
    <property type="entry name" value="PseudoU_synth_RluB"/>
    <property type="match status" value="1"/>
</dbReference>
<dbReference type="Gene3D" id="3.30.70.1560">
    <property type="entry name" value="Alpha-L RNA-binding motif"/>
    <property type="match status" value="1"/>
</dbReference>
<dbReference type="Proteomes" id="UP000298654">
    <property type="component" value="Chromosome"/>
</dbReference>
<evidence type="ECO:0000313" key="10">
    <source>
        <dbReference type="Proteomes" id="UP000298654"/>
    </source>
</evidence>
<comment type="similarity">
    <text evidence="1 7">Belongs to the pseudouridine synthase RsuA family.</text>
</comment>
<dbReference type="InterPro" id="IPR050343">
    <property type="entry name" value="RsuA_PseudoU_synthase"/>
</dbReference>
<dbReference type="OrthoDB" id="9807213at2"/>
<dbReference type="InterPro" id="IPR036986">
    <property type="entry name" value="S4_RNA-bd_sf"/>
</dbReference>
<dbReference type="InterPro" id="IPR020094">
    <property type="entry name" value="TruA/RsuA/RluB/E/F_N"/>
</dbReference>
<dbReference type="PANTHER" id="PTHR47683">
    <property type="entry name" value="PSEUDOURIDINE SYNTHASE FAMILY PROTEIN-RELATED"/>
    <property type="match status" value="1"/>
</dbReference>
<evidence type="ECO:0000256" key="5">
    <source>
        <dbReference type="ARBA" id="ARBA00037383"/>
    </source>
</evidence>
<dbReference type="InterPro" id="IPR020103">
    <property type="entry name" value="PsdUridine_synth_cat_dom_sf"/>
</dbReference>
<evidence type="ECO:0000256" key="1">
    <source>
        <dbReference type="ARBA" id="ARBA00008348"/>
    </source>
</evidence>
<evidence type="ECO:0000256" key="3">
    <source>
        <dbReference type="ARBA" id="ARBA00023235"/>
    </source>
</evidence>
<evidence type="ECO:0000256" key="6">
    <source>
        <dbReference type="PROSITE-ProRule" id="PRU00182"/>
    </source>
</evidence>
<dbReference type="Pfam" id="PF00849">
    <property type="entry name" value="PseudoU_synth_2"/>
    <property type="match status" value="1"/>
</dbReference>
<dbReference type="InterPro" id="IPR018496">
    <property type="entry name" value="PsdUridine_synth_RsuA/RluB_CS"/>
</dbReference>
<dbReference type="SUPFAM" id="SSF55174">
    <property type="entry name" value="Alpha-L RNA-binding motif"/>
    <property type="match status" value="1"/>
</dbReference>
<dbReference type="InterPro" id="IPR006145">
    <property type="entry name" value="PsdUridine_synth_RsuA/RluA"/>
</dbReference>
<dbReference type="EC" id="5.4.99.-" evidence="7"/>
<name>A0A4D6XKQ2_9GAMM</name>
<dbReference type="Gene3D" id="3.10.290.10">
    <property type="entry name" value="RNA-binding S4 domain"/>
    <property type="match status" value="1"/>
</dbReference>
<dbReference type="InterPro" id="IPR002942">
    <property type="entry name" value="S4_RNA-bd"/>
</dbReference>
<comment type="function">
    <text evidence="5">Responsible for synthesis of pseudouridine from uracil-2605 in 23S ribosomal RNA.</text>
</comment>
<dbReference type="NCBIfam" id="TIGR00093">
    <property type="entry name" value="pseudouridine synthase"/>
    <property type="match status" value="1"/>
</dbReference>
<dbReference type="SMART" id="SM00363">
    <property type="entry name" value="S4"/>
    <property type="match status" value="1"/>
</dbReference>